<sequence>MRVNSTLICTELSMCDGLLWLHSERLPVYFIVHYLGNRPFCRVSEFSVFSIENSETIEMADPLNSALKCIGNHSEHSPGHVEVEAL</sequence>
<evidence type="ECO:0000313" key="1">
    <source>
        <dbReference type="EMBL" id="KAJ8356510.1"/>
    </source>
</evidence>
<keyword evidence="2" id="KW-1185">Reference proteome</keyword>
<accession>A0A9Q1FEB8</accession>
<dbReference type="EMBL" id="JAINUF010000006">
    <property type="protein sequence ID" value="KAJ8356510.1"/>
    <property type="molecule type" value="Genomic_DNA"/>
</dbReference>
<dbReference type="AlphaFoldDB" id="A0A9Q1FEB8"/>
<comment type="caution">
    <text evidence="1">The sequence shown here is derived from an EMBL/GenBank/DDBJ whole genome shotgun (WGS) entry which is preliminary data.</text>
</comment>
<protein>
    <submittedName>
        <fullName evidence="1">Uncharacterized protein</fullName>
    </submittedName>
</protein>
<name>A0A9Q1FEB8_SYNKA</name>
<gene>
    <name evidence="1" type="ORF">SKAU_G00193040</name>
</gene>
<proteinExistence type="predicted"/>
<dbReference type="Proteomes" id="UP001152622">
    <property type="component" value="Chromosome 6"/>
</dbReference>
<organism evidence="1 2">
    <name type="scientific">Synaphobranchus kaupii</name>
    <name type="common">Kaup's arrowtooth eel</name>
    <dbReference type="NCBI Taxonomy" id="118154"/>
    <lineage>
        <taxon>Eukaryota</taxon>
        <taxon>Metazoa</taxon>
        <taxon>Chordata</taxon>
        <taxon>Craniata</taxon>
        <taxon>Vertebrata</taxon>
        <taxon>Euteleostomi</taxon>
        <taxon>Actinopterygii</taxon>
        <taxon>Neopterygii</taxon>
        <taxon>Teleostei</taxon>
        <taxon>Anguilliformes</taxon>
        <taxon>Synaphobranchidae</taxon>
        <taxon>Synaphobranchus</taxon>
    </lineage>
</organism>
<reference evidence="1" key="1">
    <citation type="journal article" date="2023" name="Science">
        <title>Genome structures resolve the early diversification of teleost fishes.</title>
        <authorList>
            <person name="Parey E."/>
            <person name="Louis A."/>
            <person name="Montfort J."/>
            <person name="Bouchez O."/>
            <person name="Roques C."/>
            <person name="Iampietro C."/>
            <person name="Lluch J."/>
            <person name="Castinel A."/>
            <person name="Donnadieu C."/>
            <person name="Desvignes T."/>
            <person name="Floi Bucao C."/>
            <person name="Jouanno E."/>
            <person name="Wen M."/>
            <person name="Mejri S."/>
            <person name="Dirks R."/>
            <person name="Jansen H."/>
            <person name="Henkel C."/>
            <person name="Chen W.J."/>
            <person name="Zahm M."/>
            <person name="Cabau C."/>
            <person name="Klopp C."/>
            <person name="Thompson A.W."/>
            <person name="Robinson-Rechavi M."/>
            <person name="Braasch I."/>
            <person name="Lecointre G."/>
            <person name="Bobe J."/>
            <person name="Postlethwait J.H."/>
            <person name="Berthelot C."/>
            <person name="Roest Crollius H."/>
            <person name="Guiguen Y."/>
        </authorList>
    </citation>
    <scope>NUCLEOTIDE SEQUENCE</scope>
    <source>
        <strain evidence="1">WJC10195</strain>
    </source>
</reference>
<evidence type="ECO:0000313" key="2">
    <source>
        <dbReference type="Proteomes" id="UP001152622"/>
    </source>
</evidence>